<evidence type="ECO:0000256" key="5">
    <source>
        <dbReference type="ARBA" id="ARBA00023136"/>
    </source>
</evidence>
<evidence type="ECO:0000256" key="6">
    <source>
        <dbReference type="SAM" id="MobiDB-lite"/>
    </source>
</evidence>
<feature type="transmembrane region" description="Helical" evidence="7">
    <location>
        <begin position="37"/>
        <end position="55"/>
    </location>
</feature>
<dbReference type="EMBL" id="JBBIAA010000002">
    <property type="protein sequence ID" value="MEJ5944392.1"/>
    <property type="molecule type" value="Genomic_DNA"/>
</dbReference>
<dbReference type="RefSeq" id="WP_339573771.1">
    <property type="nucleotide sequence ID" value="NZ_JBBIAA010000002.1"/>
</dbReference>
<feature type="region of interest" description="Disordered" evidence="6">
    <location>
        <begin position="311"/>
        <end position="333"/>
    </location>
</feature>
<dbReference type="Pfam" id="PF03706">
    <property type="entry name" value="LPG_synthase_TM"/>
    <property type="match status" value="1"/>
</dbReference>
<evidence type="ECO:0000256" key="4">
    <source>
        <dbReference type="ARBA" id="ARBA00022989"/>
    </source>
</evidence>
<keyword evidence="5 7" id="KW-0472">Membrane</keyword>
<keyword evidence="3 7" id="KW-0812">Transmembrane</keyword>
<keyword evidence="2" id="KW-1003">Cell membrane</keyword>
<keyword evidence="4 7" id="KW-1133">Transmembrane helix</keyword>
<dbReference type="PANTHER" id="PTHR40277:SF1">
    <property type="entry name" value="BLL5419 PROTEIN"/>
    <property type="match status" value="1"/>
</dbReference>
<evidence type="ECO:0000256" key="1">
    <source>
        <dbReference type="ARBA" id="ARBA00004651"/>
    </source>
</evidence>
<evidence type="ECO:0000313" key="8">
    <source>
        <dbReference type="EMBL" id="MEJ5944392.1"/>
    </source>
</evidence>
<evidence type="ECO:0000256" key="2">
    <source>
        <dbReference type="ARBA" id="ARBA00022475"/>
    </source>
</evidence>
<organism evidence="8 9">
    <name type="scientific">Pseudokineococcus basanitobsidens</name>
    <dbReference type="NCBI Taxonomy" id="1926649"/>
    <lineage>
        <taxon>Bacteria</taxon>
        <taxon>Bacillati</taxon>
        <taxon>Actinomycetota</taxon>
        <taxon>Actinomycetes</taxon>
        <taxon>Kineosporiales</taxon>
        <taxon>Kineosporiaceae</taxon>
        <taxon>Pseudokineococcus</taxon>
    </lineage>
</organism>
<keyword evidence="9" id="KW-1185">Reference proteome</keyword>
<gene>
    <name evidence="8" type="ORF">WDZ17_03690</name>
</gene>
<reference evidence="8 9" key="1">
    <citation type="journal article" date="2017" name="Int. J. Syst. Evol. Microbiol.">
        <title>Pseudokineococcus basanitobsidens sp. nov., isolated from volcanic rock.</title>
        <authorList>
            <person name="Lee D.W."/>
            <person name="Park M.Y."/>
            <person name="Kim J.J."/>
            <person name="Kim B.S."/>
        </authorList>
    </citation>
    <scope>NUCLEOTIDE SEQUENCE [LARGE SCALE GENOMIC DNA]</scope>
    <source>
        <strain evidence="8 9">DSM 103726</strain>
    </source>
</reference>
<dbReference type="InterPro" id="IPR022791">
    <property type="entry name" value="L-PG_synthase/AglD"/>
</dbReference>
<sequence length="333" mass="32694">MADRRHRAAAPPAPPPAGEPGTPEQPGRSAARRRWGAAWRTAAALLLLGAVVLVVGGEPFREGARVLAPWPVVAALGLGTTATAAQSMRWRAVLRGYPGAAAMTRTRAFAEYLRAQALDVLLPSGVAGSVTRAVRGRGAAQGGLRASAAAVLGERATGFALVLAAGALAVAPVHRVGGALLGAAALVSAGVAVPALRRVDGRTRLAVVGWSVLAVVPLLLLFSVAATEVLDGLGAGQVVALAVAALAGMAVPVSVGGFGPREVVTGATAAGTGLAASDGVAAAVAYGLLVAVSAVPGVLLLLRDVVRGGRGSPGRGDDPGRADASGRAPAADG</sequence>
<feature type="transmembrane region" description="Helical" evidence="7">
    <location>
        <begin position="176"/>
        <end position="196"/>
    </location>
</feature>
<protein>
    <submittedName>
        <fullName evidence="8">Lysylphosphatidylglycerol synthase domain-containing protein</fullName>
    </submittedName>
</protein>
<feature type="transmembrane region" description="Helical" evidence="7">
    <location>
        <begin position="67"/>
        <end position="85"/>
    </location>
</feature>
<comment type="subcellular location">
    <subcellularLocation>
        <location evidence="1">Cell membrane</location>
        <topology evidence="1">Multi-pass membrane protein</topology>
    </subcellularLocation>
</comment>
<evidence type="ECO:0000256" key="3">
    <source>
        <dbReference type="ARBA" id="ARBA00022692"/>
    </source>
</evidence>
<dbReference type="PANTHER" id="PTHR40277">
    <property type="entry name" value="BLL5419 PROTEIN"/>
    <property type="match status" value="1"/>
</dbReference>
<proteinExistence type="predicted"/>
<comment type="caution">
    <text evidence="8">The sequence shown here is derived from an EMBL/GenBank/DDBJ whole genome shotgun (WGS) entry which is preliminary data.</text>
</comment>
<evidence type="ECO:0000256" key="7">
    <source>
        <dbReference type="SAM" id="Phobius"/>
    </source>
</evidence>
<feature type="transmembrane region" description="Helical" evidence="7">
    <location>
        <begin position="208"/>
        <end position="226"/>
    </location>
</feature>
<accession>A0ABU8RH26</accession>
<dbReference type="Proteomes" id="UP001387100">
    <property type="component" value="Unassembled WGS sequence"/>
</dbReference>
<feature type="region of interest" description="Disordered" evidence="6">
    <location>
        <begin position="1"/>
        <end position="33"/>
    </location>
</feature>
<feature type="transmembrane region" description="Helical" evidence="7">
    <location>
        <begin position="238"/>
        <end position="259"/>
    </location>
</feature>
<feature type="transmembrane region" description="Helical" evidence="7">
    <location>
        <begin position="279"/>
        <end position="302"/>
    </location>
</feature>
<name>A0ABU8RH26_9ACTN</name>
<evidence type="ECO:0000313" key="9">
    <source>
        <dbReference type="Proteomes" id="UP001387100"/>
    </source>
</evidence>